<keyword evidence="2" id="KW-1185">Reference proteome</keyword>
<proteinExistence type="predicted"/>
<dbReference type="RefSeq" id="WP_057943627.1">
    <property type="nucleotide sequence ID" value="NZ_CP011131.1"/>
</dbReference>
<evidence type="ECO:0000313" key="2">
    <source>
        <dbReference type="Proteomes" id="UP000829194"/>
    </source>
</evidence>
<dbReference type="EMBL" id="CP093547">
    <property type="protein sequence ID" value="UNP27962.1"/>
    <property type="molecule type" value="Genomic_DNA"/>
</dbReference>
<sequence length="109" mass="12147">MQMPAATWLPILGYADFYDIPRWLLAGGQDHGFWLLESRFDDSADDYSPFFRAKFVGNEPDAARAAFDAGSIAGEAATDELIAVRDIQFDPTVRARLMRRPGQAQPAPR</sequence>
<accession>A0ABY3X5W9</accession>
<gene>
    <name evidence="1" type="ORF">MOV92_15830</name>
</gene>
<evidence type="ECO:0000313" key="1">
    <source>
        <dbReference type="EMBL" id="UNP27962.1"/>
    </source>
</evidence>
<reference evidence="1 2" key="1">
    <citation type="submission" date="2022-03" db="EMBL/GenBank/DDBJ databases">
        <title>Complete genome sequence of Lysobacter capsici VKM B-2533 and Lysobacter gummosus 10.1.1, promising sources of lytic agents.</title>
        <authorList>
            <person name="Tarlachkov S.V."/>
            <person name="Kudryakova I.V."/>
            <person name="Afoshin A.S."/>
            <person name="Leontyevskaya E.A."/>
            <person name="Leontyevskaya N.V."/>
        </authorList>
    </citation>
    <scope>NUCLEOTIDE SEQUENCE [LARGE SCALE GENOMIC DNA]</scope>
    <source>
        <strain evidence="1 2">10.1.1</strain>
    </source>
</reference>
<dbReference type="Proteomes" id="UP000829194">
    <property type="component" value="Chromosome"/>
</dbReference>
<protein>
    <submittedName>
        <fullName evidence="1">Uncharacterized protein</fullName>
    </submittedName>
</protein>
<name>A0ABY3X5W9_9GAMM</name>
<organism evidence="1 2">
    <name type="scientific">Lysobacter gummosus</name>
    <dbReference type="NCBI Taxonomy" id="262324"/>
    <lineage>
        <taxon>Bacteria</taxon>
        <taxon>Pseudomonadati</taxon>
        <taxon>Pseudomonadota</taxon>
        <taxon>Gammaproteobacteria</taxon>
        <taxon>Lysobacterales</taxon>
        <taxon>Lysobacteraceae</taxon>
        <taxon>Lysobacter</taxon>
    </lineage>
</organism>